<dbReference type="PANTHER" id="PTHR30146:SF154">
    <property type="entry name" value="TRANSCRIPTION REGULATOR, MEMBER OF GALR FAMILY"/>
    <property type="match status" value="1"/>
</dbReference>
<dbReference type="PROSITE" id="PS00356">
    <property type="entry name" value="HTH_LACI_1"/>
    <property type="match status" value="1"/>
</dbReference>
<dbReference type="Pfam" id="PF13377">
    <property type="entry name" value="Peripla_BP_3"/>
    <property type="match status" value="1"/>
</dbReference>
<protein>
    <submittedName>
        <fullName evidence="7">LacI family transcriptional regulator</fullName>
    </submittedName>
</protein>
<dbReference type="GO" id="GO:0003700">
    <property type="term" value="F:DNA-binding transcription factor activity"/>
    <property type="evidence" value="ECO:0007669"/>
    <property type="project" value="TreeGrafter"/>
</dbReference>
<feature type="domain" description="HTH cro/C1-type" evidence="6">
    <location>
        <begin position="5"/>
        <end position="47"/>
    </location>
</feature>
<dbReference type="SUPFAM" id="SSF53822">
    <property type="entry name" value="Periplasmic binding protein-like I"/>
    <property type="match status" value="1"/>
</dbReference>
<dbReference type="GO" id="GO:0000976">
    <property type="term" value="F:transcription cis-regulatory region binding"/>
    <property type="evidence" value="ECO:0007669"/>
    <property type="project" value="TreeGrafter"/>
</dbReference>
<name>A0A099I7L5_CLOIN</name>
<accession>A0A099I7L5</accession>
<keyword evidence="2" id="KW-0238">DNA-binding</keyword>
<dbReference type="InterPro" id="IPR046335">
    <property type="entry name" value="LacI/GalR-like_sensor"/>
</dbReference>
<organism evidence="7 8">
    <name type="scientific">Clostridium innocuum</name>
    <dbReference type="NCBI Taxonomy" id="1522"/>
    <lineage>
        <taxon>Bacteria</taxon>
        <taxon>Bacillati</taxon>
        <taxon>Bacillota</taxon>
        <taxon>Clostridia</taxon>
        <taxon>Eubacteriales</taxon>
        <taxon>Clostridiaceae</taxon>
        <taxon>Clostridium</taxon>
    </lineage>
</organism>
<dbReference type="AlphaFoldDB" id="A0A099I7L5"/>
<keyword evidence="1" id="KW-0805">Transcription regulation</keyword>
<evidence type="ECO:0000256" key="2">
    <source>
        <dbReference type="ARBA" id="ARBA00023125"/>
    </source>
</evidence>
<dbReference type="InterPro" id="IPR001387">
    <property type="entry name" value="Cro/C1-type_HTH"/>
</dbReference>
<evidence type="ECO:0000256" key="4">
    <source>
        <dbReference type="SAM" id="MobiDB-lite"/>
    </source>
</evidence>
<dbReference type="CDD" id="cd01392">
    <property type="entry name" value="HTH_LacI"/>
    <property type="match status" value="1"/>
</dbReference>
<keyword evidence="3" id="KW-0804">Transcription</keyword>
<dbReference type="Gene3D" id="3.40.50.2300">
    <property type="match status" value="2"/>
</dbReference>
<evidence type="ECO:0000256" key="3">
    <source>
        <dbReference type="ARBA" id="ARBA00023163"/>
    </source>
</evidence>
<evidence type="ECO:0000259" key="5">
    <source>
        <dbReference type="PROSITE" id="PS50932"/>
    </source>
</evidence>
<dbReference type="EMBL" id="JQIF01000039">
    <property type="protein sequence ID" value="KGJ53556.1"/>
    <property type="molecule type" value="Genomic_DNA"/>
</dbReference>
<dbReference type="PANTHER" id="PTHR30146">
    <property type="entry name" value="LACI-RELATED TRANSCRIPTIONAL REPRESSOR"/>
    <property type="match status" value="1"/>
</dbReference>
<dbReference type="PROSITE" id="PS50943">
    <property type="entry name" value="HTH_CROC1"/>
    <property type="match status" value="1"/>
</dbReference>
<feature type="compositionally biased region" description="Basic and acidic residues" evidence="4">
    <location>
        <begin position="51"/>
        <end position="69"/>
    </location>
</feature>
<evidence type="ECO:0000313" key="8">
    <source>
        <dbReference type="Proteomes" id="UP000030008"/>
    </source>
</evidence>
<proteinExistence type="predicted"/>
<dbReference type="SUPFAM" id="SSF47413">
    <property type="entry name" value="lambda repressor-like DNA-binding domains"/>
    <property type="match status" value="1"/>
</dbReference>
<dbReference type="PROSITE" id="PS50932">
    <property type="entry name" value="HTH_LACI_2"/>
    <property type="match status" value="1"/>
</dbReference>
<gene>
    <name evidence="7" type="ORF">CIAN88_09080</name>
</gene>
<dbReference type="SMART" id="SM00354">
    <property type="entry name" value="HTH_LACI"/>
    <property type="match status" value="1"/>
</dbReference>
<evidence type="ECO:0000256" key="1">
    <source>
        <dbReference type="ARBA" id="ARBA00023015"/>
    </source>
</evidence>
<feature type="domain" description="HTH lacI-type" evidence="5">
    <location>
        <begin position="4"/>
        <end position="53"/>
    </location>
</feature>
<dbReference type="InterPro" id="IPR000843">
    <property type="entry name" value="HTH_LacI"/>
</dbReference>
<dbReference type="Proteomes" id="UP000030008">
    <property type="component" value="Unassembled WGS sequence"/>
</dbReference>
<dbReference type="Pfam" id="PF00356">
    <property type="entry name" value="LacI"/>
    <property type="match status" value="1"/>
</dbReference>
<dbReference type="InterPro" id="IPR010982">
    <property type="entry name" value="Lambda_DNA-bd_dom_sf"/>
</dbReference>
<reference evidence="7 8" key="1">
    <citation type="submission" date="2014-08" db="EMBL/GenBank/DDBJ databases">
        <title>Clostridium innocuum, an unnegligible vancomycin-resistant pathogen causing extra-intestinal infections.</title>
        <authorList>
            <person name="Feng Y."/>
            <person name="Chiu C.-H."/>
        </authorList>
    </citation>
    <scope>NUCLEOTIDE SEQUENCE [LARGE SCALE GENOMIC DNA]</scope>
    <source>
        <strain evidence="7 8">AN88</strain>
    </source>
</reference>
<feature type="region of interest" description="Disordered" evidence="4">
    <location>
        <begin position="51"/>
        <end position="72"/>
    </location>
</feature>
<dbReference type="Gene3D" id="1.10.260.40">
    <property type="entry name" value="lambda repressor-like DNA-binding domains"/>
    <property type="match status" value="1"/>
</dbReference>
<comment type="caution">
    <text evidence="7">The sequence shown here is derived from an EMBL/GenBank/DDBJ whole genome shotgun (WGS) entry which is preliminary data.</text>
</comment>
<dbReference type="RefSeq" id="WP_044905098.1">
    <property type="nucleotide sequence ID" value="NZ_JQIF01000039.1"/>
</dbReference>
<sequence length="340" mass="38308">MKKATIADVAELAGVSKATVSRYLKQENVREEIAEKIRAAIEETGYVARGSKTDKANDKTAETKSEKGKHTGRVKQKNYRLGVLVKDIALPRTRNIIHALKDVLKEQGITFSICVTDGMEELEEKYLTSYIVQNVNGIIIEGCSSAEFIQKQMRTTSIPVLFLNEDKEQLNCCCLHEVQAGEVLGAYMLKKQQLVVRYLGVDQMLADQRLQGIRNCYYEKRQPIDLKVILCTGSYADIYEKIKEIFTEKIDLLLLERDEMAIPITKFAREYHIAIPQNASVISFGGHEICRVMSPALHALAYDYTAYARDIAAHMNALIEKTAVKEQTAAFSIFEGESVR</sequence>
<dbReference type="InterPro" id="IPR028082">
    <property type="entry name" value="Peripla_BP_I"/>
</dbReference>
<evidence type="ECO:0000259" key="6">
    <source>
        <dbReference type="PROSITE" id="PS50943"/>
    </source>
</evidence>
<evidence type="ECO:0000313" key="7">
    <source>
        <dbReference type="EMBL" id="KGJ53556.1"/>
    </source>
</evidence>